<protein>
    <submittedName>
        <fullName evidence="4">SCP domain-containing protein</fullName>
    </submittedName>
</protein>
<proteinExistence type="predicted"/>
<gene>
    <name evidence="1" type="ORF">DME_LOCUS6818</name>
</gene>
<dbReference type="SUPFAM" id="SSF55797">
    <property type="entry name" value="PR-1-like"/>
    <property type="match status" value="1"/>
</dbReference>
<reference evidence="1 3" key="2">
    <citation type="submission" date="2018-11" db="EMBL/GenBank/DDBJ databases">
        <authorList>
            <consortium name="Pathogen Informatics"/>
        </authorList>
    </citation>
    <scope>NUCLEOTIDE SEQUENCE [LARGE SCALE GENOMIC DNA]</scope>
</reference>
<dbReference type="EMBL" id="UYYG01001157">
    <property type="protein sequence ID" value="VDN56845.1"/>
    <property type="molecule type" value="Genomic_DNA"/>
</dbReference>
<dbReference type="Proteomes" id="UP000038040">
    <property type="component" value="Unplaced"/>
</dbReference>
<keyword evidence="3" id="KW-1185">Reference proteome</keyword>
<evidence type="ECO:0000313" key="1">
    <source>
        <dbReference type="EMBL" id="VDN56845.1"/>
    </source>
</evidence>
<dbReference type="Proteomes" id="UP000274756">
    <property type="component" value="Unassembled WGS sequence"/>
</dbReference>
<name>A0A0N4U6B8_DRAME</name>
<dbReference type="Gene3D" id="3.40.33.10">
    <property type="entry name" value="CAP"/>
    <property type="match status" value="1"/>
</dbReference>
<accession>A0A0N4U6B8</accession>
<evidence type="ECO:0000313" key="2">
    <source>
        <dbReference type="Proteomes" id="UP000038040"/>
    </source>
</evidence>
<evidence type="ECO:0000313" key="4">
    <source>
        <dbReference type="WBParaSite" id="DME_0000245801-mRNA-1"/>
    </source>
</evidence>
<dbReference type="InterPro" id="IPR035940">
    <property type="entry name" value="CAP_sf"/>
</dbReference>
<sequence>MPLPEDSSLCQAYWFGFCHSESVVKNLHVDEDLSTYLSLNGSMIWGCKLEKMAQEEAEKRADKNDCDAKTYLQSHRSIEINETSKGLATILFVQEEGMHKMVKNLYSDSILHKSTKDLAEIKKIVQEKNRVGCGIGVCSNIKGPVTLYLVCKFNTKK</sequence>
<evidence type="ECO:0000313" key="3">
    <source>
        <dbReference type="Proteomes" id="UP000274756"/>
    </source>
</evidence>
<dbReference type="AlphaFoldDB" id="A0A0N4U6B8"/>
<organism evidence="2 4">
    <name type="scientific">Dracunculus medinensis</name>
    <name type="common">Guinea worm</name>
    <dbReference type="NCBI Taxonomy" id="318479"/>
    <lineage>
        <taxon>Eukaryota</taxon>
        <taxon>Metazoa</taxon>
        <taxon>Ecdysozoa</taxon>
        <taxon>Nematoda</taxon>
        <taxon>Chromadorea</taxon>
        <taxon>Rhabditida</taxon>
        <taxon>Spirurina</taxon>
        <taxon>Dracunculoidea</taxon>
        <taxon>Dracunculidae</taxon>
        <taxon>Dracunculus</taxon>
    </lineage>
</organism>
<reference evidence="4" key="1">
    <citation type="submission" date="2017-02" db="UniProtKB">
        <authorList>
            <consortium name="WormBaseParasite"/>
        </authorList>
    </citation>
    <scope>IDENTIFICATION</scope>
</reference>
<dbReference type="WBParaSite" id="DME_0000245801-mRNA-1">
    <property type="protein sequence ID" value="DME_0000245801-mRNA-1"/>
    <property type="gene ID" value="DME_0000245801"/>
</dbReference>